<evidence type="ECO:0000256" key="1">
    <source>
        <dbReference type="SAM" id="MobiDB-lite"/>
    </source>
</evidence>
<accession>A0AA85AEL3</accession>
<name>A0AA85AEL3_9TREM</name>
<feature type="compositionally biased region" description="Low complexity" evidence="1">
    <location>
        <begin position="1"/>
        <end position="14"/>
    </location>
</feature>
<protein>
    <submittedName>
        <fullName evidence="3">Uncharacterized protein</fullName>
    </submittedName>
</protein>
<feature type="region of interest" description="Disordered" evidence="1">
    <location>
        <begin position="126"/>
        <end position="146"/>
    </location>
</feature>
<reference evidence="3" key="1">
    <citation type="submission" date="2023-11" db="UniProtKB">
        <authorList>
            <consortium name="WormBaseParasite"/>
        </authorList>
    </citation>
    <scope>IDENTIFICATION</scope>
</reference>
<dbReference type="AlphaFoldDB" id="A0AA85AEL3"/>
<proteinExistence type="predicted"/>
<evidence type="ECO:0000313" key="2">
    <source>
        <dbReference type="Proteomes" id="UP000050790"/>
    </source>
</evidence>
<dbReference type="WBParaSite" id="SMRG1_76790.1">
    <property type="protein sequence ID" value="SMRG1_76790.1"/>
    <property type="gene ID" value="SMRG1_76790"/>
</dbReference>
<feature type="region of interest" description="Disordered" evidence="1">
    <location>
        <begin position="1"/>
        <end position="23"/>
    </location>
</feature>
<dbReference type="Proteomes" id="UP000050790">
    <property type="component" value="Unassembled WGS sequence"/>
</dbReference>
<sequence length="198" mass="20648">MELQQQTAQQQHQQITDSSLLSSKAPTAVVSTISSTPTSPFLGGPPIAAPTVSTNTFNSSSWAVTYPQMQQFNKSIIQYSSNLPSSPIGAVNSQTNLTYPSNGVLKSGSTNPWSSSIGLIDGRNVSNANWQPSSPSSSPPALLPPETDCLSDPFDLGWVDRATAGVSNTSSGRGISNPFLIANGGGDDIRNPNASSVH</sequence>
<evidence type="ECO:0000313" key="3">
    <source>
        <dbReference type="WBParaSite" id="SMRG1_76790.1"/>
    </source>
</evidence>
<organism evidence="2 3">
    <name type="scientific">Schistosoma margrebowiei</name>
    <dbReference type="NCBI Taxonomy" id="48269"/>
    <lineage>
        <taxon>Eukaryota</taxon>
        <taxon>Metazoa</taxon>
        <taxon>Spiralia</taxon>
        <taxon>Lophotrochozoa</taxon>
        <taxon>Platyhelminthes</taxon>
        <taxon>Trematoda</taxon>
        <taxon>Digenea</taxon>
        <taxon>Strigeidida</taxon>
        <taxon>Schistosomatoidea</taxon>
        <taxon>Schistosomatidae</taxon>
        <taxon>Schistosoma</taxon>
    </lineage>
</organism>